<dbReference type="OrthoDB" id="7584236at2"/>
<evidence type="ECO:0000313" key="3">
    <source>
        <dbReference type="Proteomes" id="UP000245890"/>
    </source>
</evidence>
<protein>
    <submittedName>
        <fullName evidence="2">Uncharacterized protein</fullName>
    </submittedName>
</protein>
<dbReference type="AlphaFoldDB" id="A0A2U0SHD2"/>
<organism evidence="2 3">
    <name type="scientific">Sphingomonas pokkalii</name>
    <dbReference type="NCBI Taxonomy" id="2175090"/>
    <lineage>
        <taxon>Bacteria</taxon>
        <taxon>Pseudomonadati</taxon>
        <taxon>Pseudomonadota</taxon>
        <taxon>Alphaproteobacteria</taxon>
        <taxon>Sphingomonadales</taxon>
        <taxon>Sphingomonadaceae</taxon>
        <taxon>Sphingomonas</taxon>
    </lineage>
</organism>
<dbReference type="Proteomes" id="UP000245890">
    <property type="component" value="Unassembled WGS sequence"/>
</dbReference>
<dbReference type="RefSeq" id="WP_116470181.1">
    <property type="nucleotide sequence ID" value="NZ_QENQ01000001.1"/>
</dbReference>
<reference evidence="2 3" key="1">
    <citation type="submission" date="2018-05" db="EMBL/GenBank/DDBJ databases">
        <title>Description of Sphingomonas pokkalii sp nov, isolated from the rhizosphere of saline tolerant pokkali rice and its draft genome analysis.</title>
        <authorList>
            <person name="Menon R."/>
            <person name="Kumari S."/>
            <person name="Rameshkumar N."/>
        </authorList>
    </citation>
    <scope>NUCLEOTIDE SEQUENCE [LARGE SCALE GENOMIC DNA]</scope>
    <source>
        <strain evidence="2 3">L3B27</strain>
    </source>
</reference>
<gene>
    <name evidence="2" type="ORF">DD559_16745</name>
</gene>
<accession>A0A2U0SHD2</accession>
<feature type="compositionally biased region" description="Basic and acidic residues" evidence="1">
    <location>
        <begin position="94"/>
        <end position="112"/>
    </location>
</feature>
<feature type="region of interest" description="Disordered" evidence="1">
    <location>
        <begin position="85"/>
        <end position="169"/>
    </location>
</feature>
<feature type="compositionally biased region" description="Low complexity" evidence="1">
    <location>
        <begin position="146"/>
        <end position="156"/>
    </location>
</feature>
<sequence length="169" mass="17304">MTAIGPVHVRMTGVVRGDEKGPGVEIVNAPTTAEATAELHRVARVSGADNVVSVAADYRRAALAGGTTSTQWRIEVQAWGTAMAPAKVEPAEAPEPKVPDDDNRTKDAKADQKVSPNDATDPAARSTPEVAEPAPAQPAPMPKAAPAPGSADTAAPKMPESGTPPPPPR</sequence>
<dbReference type="EMBL" id="QENQ01000001">
    <property type="protein sequence ID" value="PVX30776.1"/>
    <property type="molecule type" value="Genomic_DNA"/>
</dbReference>
<feature type="compositionally biased region" description="Pro residues" evidence="1">
    <location>
        <begin position="135"/>
        <end position="145"/>
    </location>
</feature>
<evidence type="ECO:0000313" key="2">
    <source>
        <dbReference type="EMBL" id="PVX30776.1"/>
    </source>
</evidence>
<evidence type="ECO:0000256" key="1">
    <source>
        <dbReference type="SAM" id="MobiDB-lite"/>
    </source>
</evidence>
<proteinExistence type="predicted"/>
<keyword evidence="3" id="KW-1185">Reference proteome</keyword>
<comment type="caution">
    <text evidence="2">The sequence shown here is derived from an EMBL/GenBank/DDBJ whole genome shotgun (WGS) entry which is preliminary data.</text>
</comment>
<name>A0A2U0SHD2_9SPHN</name>